<name>A0A3E0H736_9GAMM</name>
<proteinExistence type="predicted"/>
<dbReference type="AlphaFoldDB" id="A0A3E0H736"/>
<sequence>MNGLKSPVGLFYFFLIVFIFIVPVDSGFIIKLISSIYVFLLWVGYFIGSSLQCKRKLINYNVFISKPRSLFVVVFLISSQLVLSIYAGKYYTGLNFSNAFQNLFLGDSNYAIYQAYFDSESLGSFSINKLPAIFSVFYVKFIFIFMLYFFVVKKDGRYDFLVVLFSAFSIVVLAVFRGTNFEFFEILVALVCSFYIRSIFNSNYKFPFFKVFALASFLVFIYVIQIMFRYSFEYSISCNNAYCYDYESVFHQLLPVISSAFYKLSAYFYFAPDYMARWFIYYLDNNLFLTVFVPGNGVFYEYTGKWLCGEEFSCGPTWAPDFEVFTYFLGLPLVALLIIFLAFFQKYLKIAAGLNFIDFLGFYLIILQLYALPVGNFLFVSSANQLMLILFLTLFVFRYLSRKSKKIILRG</sequence>
<keyword evidence="1" id="KW-0812">Transmembrane</keyword>
<evidence type="ECO:0000313" key="3">
    <source>
        <dbReference type="Proteomes" id="UP000256774"/>
    </source>
</evidence>
<keyword evidence="1" id="KW-0472">Membrane</keyword>
<feature type="transmembrane region" description="Helical" evidence="1">
    <location>
        <begin position="377"/>
        <end position="400"/>
    </location>
</feature>
<keyword evidence="1" id="KW-1133">Transmembrane helix</keyword>
<dbReference type="EMBL" id="QUNR01000002">
    <property type="protein sequence ID" value="REH38854.1"/>
    <property type="molecule type" value="Genomic_DNA"/>
</dbReference>
<feature type="transmembrane region" description="Helical" evidence="1">
    <location>
        <begin position="278"/>
        <end position="300"/>
    </location>
</feature>
<comment type="caution">
    <text evidence="2">The sequence shown here is derived from an EMBL/GenBank/DDBJ whole genome shotgun (WGS) entry which is preliminary data.</text>
</comment>
<dbReference type="OrthoDB" id="9553751at2"/>
<feature type="transmembrane region" description="Helical" evidence="1">
    <location>
        <begin position="351"/>
        <end position="371"/>
    </location>
</feature>
<evidence type="ECO:0008006" key="4">
    <source>
        <dbReference type="Google" id="ProtNLM"/>
    </source>
</evidence>
<evidence type="ECO:0000256" key="1">
    <source>
        <dbReference type="SAM" id="Phobius"/>
    </source>
</evidence>
<feature type="transmembrane region" description="Helical" evidence="1">
    <location>
        <begin position="325"/>
        <end position="344"/>
    </location>
</feature>
<organism evidence="2 3">
    <name type="scientific">Paraperlucidibaca baekdonensis</name>
    <dbReference type="NCBI Taxonomy" id="748120"/>
    <lineage>
        <taxon>Bacteria</taxon>
        <taxon>Pseudomonadati</taxon>
        <taxon>Pseudomonadota</taxon>
        <taxon>Gammaproteobacteria</taxon>
        <taxon>Moraxellales</taxon>
        <taxon>Moraxellaceae</taxon>
        <taxon>Paraperlucidibaca</taxon>
    </lineage>
</organism>
<feature type="transmembrane region" description="Helical" evidence="1">
    <location>
        <begin position="158"/>
        <end position="177"/>
    </location>
</feature>
<feature type="transmembrane region" description="Helical" evidence="1">
    <location>
        <begin position="132"/>
        <end position="151"/>
    </location>
</feature>
<feature type="transmembrane region" description="Helical" evidence="1">
    <location>
        <begin position="69"/>
        <end position="88"/>
    </location>
</feature>
<feature type="transmembrane region" description="Helical" evidence="1">
    <location>
        <begin position="183"/>
        <end position="200"/>
    </location>
</feature>
<reference evidence="2 3" key="1">
    <citation type="submission" date="2018-08" db="EMBL/GenBank/DDBJ databases">
        <title>Genomic Encyclopedia of Type Strains, Phase IV (KMG-IV): sequencing the most valuable type-strain genomes for metagenomic binning, comparative biology and taxonomic classification.</title>
        <authorList>
            <person name="Goeker M."/>
        </authorList>
    </citation>
    <scope>NUCLEOTIDE SEQUENCE [LARGE SCALE GENOMIC DNA]</scope>
    <source>
        <strain evidence="2 3">DSM 26022</strain>
    </source>
</reference>
<evidence type="ECO:0000313" key="2">
    <source>
        <dbReference type="EMBL" id="REH38854.1"/>
    </source>
</evidence>
<accession>A0A3E0H736</accession>
<dbReference type="Proteomes" id="UP000256774">
    <property type="component" value="Unassembled WGS sequence"/>
</dbReference>
<gene>
    <name evidence="2" type="ORF">DFR26_1019</name>
</gene>
<protein>
    <recommendedName>
        <fullName evidence="4">Oligosaccharide repeat unit polymerase</fullName>
    </recommendedName>
</protein>
<keyword evidence="3" id="KW-1185">Reference proteome</keyword>
<feature type="transmembrane region" description="Helical" evidence="1">
    <location>
        <begin position="7"/>
        <end position="22"/>
    </location>
</feature>
<dbReference type="RefSeq" id="WP_116207882.1">
    <property type="nucleotide sequence ID" value="NZ_QUNR01000002.1"/>
</dbReference>
<feature type="transmembrane region" description="Helical" evidence="1">
    <location>
        <begin position="28"/>
        <end position="48"/>
    </location>
</feature>
<feature type="transmembrane region" description="Helical" evidence="1">
    <location>
        <begin position="212"/>
        <end position="232"/>
    </location>
</feature>
<feature type="transmembrane region" description="Helical" evidence="1">
    <location>
        <begin position="252"/>
        <end position="271"/>
    </location>
</feature>